<accession>A0A1I7ZYL6</accession>
<dbReference type="InterPro" id="IPR016187">
    <property type="entry name" value="CTDL_fold"/>
</dbReference>
<organism evidence="4 5">
    <name type="scientific">Steinernema glaseri</name>
    <dbReference type="NCBI Taxonomy" id="37863"/>
    <lineage>
        <taxon>Eukaryota</taxon>
        <taxon>Metazoa</taxon>
        <taxon>Ecdysozoa</taxon>
        <taxon>Nematoda</taxon>
        <taxon>Chromadorea</taxon>
        <taxon>Rhabditida</taxon>
        <taxon>Tylenchina</taxon>
        <taxon>Panagrolaimomorpha</taxon>
        <taxon>Strongyloidoidea</taxon>
        <taxon>Steinernematidae</taxon>
        <taxon>Steinernema</taxon>
    </lineage>
</organism>
<dbReference type="Pfam" id="PF00059">
    <property type="entry name" value="Lectin_C"/>
    <property type="match status" value="1"/>
</dbReference>
<dbReference type="CDD" id="cd00037">
    <property type="entry name" value="CLECT"/>
    <property type="match status" value="1"/>
</dbReference>
<evidence type="ECO:0000256" key="2">
    <source>
        <dbReference type="SAM" id="SignalP"/>
    </source>
</evidence>
<evidence type="ECO:0000259" key="3">
    <source>
        <dbReference type="PROSITE" id="PS50041"/>
    </source>
</evidence>
<dbReference type="WBParaSite" id="L893_g30928.t1">
    <property type="protein sequence ID" value="L893_g30928.t1"/>
    <property type="gene ID" value="L893_g30928"/>
</dbReference>
<keyword evidence="1" id="KW-1015">Disulfide bond</keyword>
<reference evidence="5" key="1">
    <citation type="submission" date="2016-11" db="UniProtKB">
        <authorList>
            <consortium name="WormBaseParasite"/>
        </authorList>
    </citation>
    <scope>IDENTIFICATION</scope>
</reference>
<keyword evidence="4" id="KW-1185">Reference proteome</keyword>
<dbReference type="Gene3D" id="3.10.100.10">
    <property type="entry name" value="Mannose-Binding Protein A, subunit A"/>
    <property type="match status" value="1"/>
</dbReference>
<evidence type="ECO:0000313" key="4">
    <source>
        <dbReference type="Proteomes" id="UP000095287"/>
    </source>
</evidence>
<sequence length="180" mass="20163">MKRPWILLLNVLLTVLAGDVIVNCGDKTYTNGQKTAGCDCRDGWRPFGGSCYRLFYTPKKWHDAADFCALRGGHLASIVDGDENEFIKNLVVSVGQQISHWIGGFTSVHSTDHLWADGSEWKYSNVIEANTTSPRRCAVANVVLSTAIEWYMDHCDSEWPFICKKIEDSSPECSKLQSQL</sequence>
<dbReference type="SMART" id="SM00034">
    <property type="entry name" value="CLECT"/>
    <property type="match status" value="1"/>
</dbReference>
<dbReference type="PROSITE" id="PS50041">
    <property type="entry name" value="C_TYPE_LECTIN_2"/>
    <property type="match status" value="1"/>
</dbReference>
<dbReference type="Proteomes" id="UP000095287">
    <property type="component" value="Unplaced"/>
</dbReference>
<feature type="domain" description="C-type lectin" evidence="3">
    <location>
        <begin position="47"/>
        <end position="164"/>
    </location>
</feature>
<evidence type="ECO:0000256" key="1">
    <source>
        <dbReference type="ARBA" id="ARBA00023157"/>
    </source>
</evidence>
<protein>
    <submittedName>
        <fullName evidence="5">C-type lectin domain-containing protein</fullName>
    </submittedName>
</protein>
<feature type="signal peptide" evidence="2">
    <location>
        <begin position="1"/>
        <end position="17"/>
    </location>
</feature>
<dbReference type="InterPro" id="IPR016186">
    <property type="entry name" value="C-type_lectin-like/link_sf"/>
</dbReference>
<dbReference type="AlphaFoldDB" id="A0A1I7ZYL6"/>
<keyword evidence="2" id="KW-0732">Signal</keyword>
<dbReference type="InterPro" id="IPR050976">
    <property type="entry name" value="Snaclec"/>
</dbReference>
<dbReference type="PANTHER" id="PTHR22991">
    <property type="entry name" value="PROTEIN CBG13490"/>
    <property type="match status" value="1"/>
</dbReference>
<name>A0A1I7ZYL6_9BILA</name>
<evidence type="ECO:0000313" key="5">
    <source>
        <dbReference type="WBParaSite" id="L893_g30928.t1"/>
    </source>
</evidence>
<dbReference type="PANTHER" id="PTHR22991:SF40">
    <property type="entry name" value="PROTEIN CBG13490"/>
    <property type="match status" value="1"/>
</dbReference>
<dbReference type="InterPro" id="IPR001304">
    <property type="entry name" value="C-type_lectin-like"/>
</dbReference>
<proteinExistence type="predicted"/>
<feature type="chain" id="PRO_5009314064" evidence="2">
    <location>
        <begin position="18"/>
        <end position="180"/>
    </location>
</feature>
<dbReference type="SUPFAM" id="SSF56436">
    <property type="entry name" value="C-type lectin-like"/>
    <property type="match status" value="1"/>
</dbReference>